<evidence type="ECO:0008006" key="3">
    <source>
        <dbReference type="Google" id="ProtNLM"/>
    </source>
</evidence>
<evidence type="ECO:0000313" key="2">
    <source>
        <dbReference type="EMBL" id="XAY07968.1"/>
    </source>
</evidence>
<feature type="compositionally biased region" description="Pro residues" evidence="1">
    <location>
        <begin position="193"/>
        <end position="221"/>
    </location>
</feature>
<dbReference type="KEGG" id="parq:DSM112329_04862"/>
<gene>
    <name evidence="2" type="ORF">DSM112329_04862</name>
</gene>
<proteinExistence type="predicted"/>
<accession>A0AAU7B253</accession>
<feature type="region of interest" description="Disordered" evidence="1">
    <location>
        <begin position="29"/>
        <end position="86"/>
    </location>
</feature>
<sequence length="221" mass="21445">MVLESRGWIRVGAVATVCALAGAGAGIAGSTAATSKSSTTKSGAAKGGTAKQSGTAGAFGPRGGGPGFGRGPGGRGGPGFMRGGPPVHEEAVVLDEAGKAYITVTRDSGVVRSVSGQDLVITEGTKAVPYKDVTVTVPAAATITRNGKTAKLADLKAGDRVHVSASSDGTEVFAVDDSFRPKGPGHFGGPHGRPGPPPAGAPTPPAGAPTPPTPPAAPKAP</sequence>
<feature type="compositionally biased region" description="Low complexity" evidence="1">
    <location>
        <begin position="29"/>
        <end position="59"/>
    </location>
</feature>
<protein>
    <recommendedName>
        <fullName evidence="3">DUF5666 domain-containing protein</fullName>
    </recommendedName>
</protein>
<dbReference type="EMBL" id="CP114014">
    <property type="protein sequence ID" value="XAY07968.1"/>
    <property type="molecule type" value="Genomic_DNA"/>
</dbReference>
<evidence type="ECO:0000256" key="1">
    <source>
        <dbReference type="SAM" id="MobiDB-lite"/>
    </source>
</evidence>
<feature type="region of interest" description="Disordered" evidence="1">
    <location>
        <begin position="175"/>
        <end position="221"/>
    </location>
</feature>
<reference evidence="2" key="1">
    <citation type="submission" date="2022-12" db="EMBL/GenBank/DDBJ databases">
        <title>Paraconexibacter alkalitolerans sp. nov. and Baekduia alba sp. nov., isolated from soil and emended description of the genera Paraconexibacter (Chun et al., 2020) and Baekduia (An et al., 2020).</title>
        <authorList>
            <person name="Vieira S."/>
            <person name="Huber K.J."/>
            <person name="Geppert A."/>
            <person name="Wolf J."/>
            <person name="Neumann-Schaal M."/>
            <person name="Muesken M."/>
            <person name="Overmann J."/>
        </authorList>
    </citation>
    <scope>NUCLEOTIDE SEQUENCE</scope>
    <source>
        <strain evidence="2">AEG42_29</strain>
    </source>
</reference>
<name>A0AAU7B253_9ACTN</name>
<feature type="compositionally biased region" description="Gly residues" evidence="1">
    <location>
        <begin position="60"/>
        <end position="82"/>
    </location>
</feature>
<organism evidence="2">
    <name type="scientific">Paraconexibacter sp. AEG42_29</name>
    <dbReference type="NCBI Taxonomy" id="2997339"/>
    <lineage>
        <taxon>Bacteria</taxon>
        <taxon>Bacillati</taxon>
        <taxon>Actinomycetota</taxon>
        <taxon>Thermoleophilia</taxon>
        <taxon>Solirubrobacterales</taxon>
        <taxon>Paraconexibacteraceae</taxon>
        <taxon>Paraconexibacter</taxon>
    </lineage>
</organism>
<dbReference type="AlphaFoldDB" id="A0AAU7B253"/>